<proteinExistence type="predicted"/>
<evidence type="ECO:0000313" key="1">
    <source>
        <dbReference type="EMBL" id="MBX50113.1"/>
    </source>
</evidence>
<name>A0A2P2P631_RHIMU</name>
<organism evidence="1">
    <name type="scientific">Rhizophora mucronata</name>
    <name type="common">Asiatic mangrove</name>
    <dbReference type="NCBI Taxonomy" id="61149"/>
    <lineage>
        <taxon>Eukaryota</taxon>
        <taxon>Viridiplantae</taxon>
        <taxon>Streptophyta</taxon>
        <taxon>Embryophyta</taxon>
        <taxon>Tracheophyta</taxon>
        <taxon>Spermatophyta</taxon>
        <taxon>Magnoliopsida</taxon>
        <taxon>eudicotyledons</taxon>
        <taxon>Gunneridae</taxon>
        <taxon>Pentapetalae</taxon>
        <taxon>rosids</taxon>
        <taxon>fabids</taxon>
        <taxon>Malpighiales</taxon>
        <taxon>Rhizophoraceae</taxon>
        <taxon>Rhizophora</taxon>
    </lineage>
</organism>
<dbReference type="EMBL" id="GGEC01069629">
    <property type="protein sequence ID" value="MBX50113.1"/>
    <property type="molecule type" value="Transcribed_RNA"/>
</dbReference>
<reference evidence="1" key="1">
    <citation type="submission" date="2018-02" db="EMBL/GenBank/DDBJ databases">
        <title>Rhizophora mucronata_Transcriptome.</title>
        <authorList>
            <person name="Meera S.P."/>
            <person name="Sreeshan A."/>
            <person name="Augustine A."/>
        </authorList>
    </citation>
    <scope>NUCLEOTIDE SEQUENCE</scope>
    <source>
        <tissue evidence="1">Leaf</tissue>
    </source>
</reference>
<sequence>MFGLKVIVF</sequence>
<accession>A0A2P2P631</accession>
<protein>
    <submittedName>
        <fullName evidence="1">Uncharacterized protein</fullName>
    </submittedName>
</protein>